<evidence type="ECO:0000256" key="3">
    <source>
        <dbReference type="ARBA" id="ARBA00022473"/>
    </source>
</evidence>
<dbReference type="Pfam" id="PF23440">
    <property type="entry name" value="BROMI_C"/>
    <property type="match status" value="1"/>
</dbReference>
<reference evidence="11" key="2">
    <citation type="submission" date="2025-08" db="UniProtKB">
        <authorList>
            <consortium name="Ensembl"/>
        </authorList>
    </citation>
    <scope>IDENTIFICATION</scope>
</reference>
<dbReference type="GeneTree" id="ENSGT00940000153528"/>
<sequence length="193" mass="22352">MLCCTSLLRCQSVSFRLHNTKRRRERRKGWQPVVCGPAGDSGLSQVHLHMEIAQSGIYPVYSCTTHYVEMLLKPEVPLVFSTFRMTGFTHSQMCLHWLGQCFWNYLDWPEICHYVSTCVVMRPDYQVYMCVAVLEHLQQDILQHTQTQDLQVFLKVSLAGWLSVTLPAAPQSPETLEYSSFYTARASEFVHKR</sequence>
<dbReference type="SUPFAM" id="SSF47923">
    <property type="entry name" value="Ypt/Rab-GAP domain of gyp1p"/>
    <property type="match status" value="1"/>
</dbReference>
<dbReference type="GO" id="GO:0005737">
    <property type="term" value="C:cytoplasm"/>
    <property type="evidence" value="ECO:0007669"/>
    <property type="project" value="UniProtKB-SubCell"/>
</dbReference>
<comment type="subcellular location">
    <subcellularLocation>
        <location evidence="1">Cell projection</location>
        <location evidence="1">Cilium</location>
    </subcellularLocation>
    <subcellularLocation>
        <location evidence="2">Cytoplasm</location>
    </subcellularLocation>
</comment>
<dbReference type="GO" id="GO:0005929">
    <property type="term" value="C:cilium"/>
    <property type="evidence" value="ECO:0007669"/>
    <property type="project" value="UniProtKB-SubCell"/>
</dbReference>
<evidence type="ECO:0000256" key="4">
    <source>
        <dbReference type="ARBA" id="ARBA00022490"/>
    </source>
</evidence>
<dbReference type="FunFam" id="1.10.472.80:FF:000031">
    <property type="entry name" value="TBC1 domain family, member 32"/>
    <property type="match status" value="1"/>
</dbReference>
<dbReference type="Proteomes" id="UP000314982">
    <property type="component" value="Unassembled WGS sequence"/>
</dbReference>
<reference evidence="12" key="1">
    <citation type="submission" date="2018-06" db="EMBL/GenBank/DDBJ databases">
        <title>Genome assembly of Danube salmon.</title>
        <authorList>
            <person name="Macqueen D.J."/>
            <person name="Gundappa M.K."/>
        </authorList>
    </citation>
    <scope>NUCLEOTIDE SEQUENCE [LARGE SCALE GENOMIC DNA]</scope>
</reference>
<evidence type="ECO:0000256" key="8">
    <source>
        <dbReference type="ARBA" id="ARBA00067690"/>
    </source>
</evidence>
<dbReference type="InterPro" id="IPR035969">
    <property type="entry name" value="Rab-GAP_TBC_sf"/>
</dbReference>
<proteinExistence type="predicted"/>
<dbReference type="AlphaFoldDB" id="A0A4W5RCR2"/>
<evidence type="ECO:0000259" key="10">
    <source>
        <dbReference type="Pfam" id="PF23440"/>
    </source>
</evidence>
<comment type="function">
    <text evidence="7">Required for high-level Shh responses in the developing neural tube. Together with CDK20, controls the structure of the primary cilium by coordinating assembly of the ciliary membrane and axoneme, allowing GLI2 to be properly activated in response to Shh signaling.</text>
</comment>
<keyword evidence="4" id="KW-0963">Cytoplasm</keyword>
<keyword evidence="6" id="KW-0966">Cell projection</keyword>
<evidence type="ECO:0000256" key="2">
    <source>
        <dbReference type="ARBA" id="ARBA00004496"/>
    </source>
</evidence>
<dbReference type="InterPro" id="IPR055392">
    <property type="entry name" value="BROMI_C"/>
</dbReference>
<keyword evidence="3" id="KW-0217">Developmental protein</keyword>
<reference evidence="11" key="3">
    <citation type="submission" date="2025-09" db="UniProtKB">
        <authorList>
            <consortium name="Ensembl"/>
        </authorList>
    </citation>
    <scope>IDENTIFICATION</scope>
</reference>
<dbReference type="Ensembl" id="ENSHHUT00000084712.1">
    <property type="protein sequence ID" value="ENSHHUP00000082114.1"/>
    <property type="gene ID" value="ENSHHUG00000047708.1"/>
</dbReference>
<evidence type="ECO:0000256" key="5">
    <source>
        <dbReference type="ARBA" id="ARBA00023069"/>
    </source>
</evidence>
<name>A0A4W5RCR2_9TELE</name>
<dbReference type="Gene3D" id="1.10.472.80">
    <property type="entry name" value="Ypt/Rab-GAP domain of gyp1p, domain 3"/>
    <property type="match status" value="1"/>
</dbReference>
<evidence type="ECO:0000256" key="6">
    <source>
        <dbReference type="ARBA" id="ARBA00023273"/>
    </source>
</evidence>
<evidence type="ECO:0000256" key="9">
    <source>
        <dbReference type="ARBA" id="ARBA00075916"/>
    </source>
</evidence>
<feature type="domain" description="BROMI C-terminal Rab TBC-like" evidence="10">
    <location>
        <begin position="45"/>
        <end position="156"/>
    </location>
</feature>
<keyword evidence="12" id="KW-1185">Reference proteome</keyword>
<dbReference type="STRING" id="62062.ENSHHUP00000082114"/>
<organism evidence="11 12">
    <name type="scientific">Hucho hucho</name>
    <name type="common">huchen</name>
    <dbReference type="NCBI Taxonomy" id="62062"/>
    <lineage>
        <taxon>Eukaryota</taxon>
        <taxon>Metazoa</taxon>
        <taxon>Chordata</taxon>
        <taxon>Craniata</taxon>
        <taxon>Vertebrata</taxon>
        <taxon>Euteleostomi</taxon>
        <taxon>Actinopterygii</taxon>
        <taxon>Neopterygii</taxon>
        <taxon>Teleostei</taxon>
        <taxon>Protacanthopterygii</taxon>
        <taxon>Salmoniformes</taxon>
        <taxon>Salmonidae</taxon>
        <taxon>Salmoninae</taxon>
        <taxon>Hucho</taxon>
    </lineage>
</organism>
<evidence type="ECO:0000256" key="7">
    <source>
        <dbReference type="ARBA" id="ARBA00054310"/>
    </source>
</evidence>
<evidence type="ECO:0000256" key="1">
    <source>
        <dbReference type="ARBA" id="ARBA00004138"/>
    </source>
</evidence>
<evidence type="ECO:0000313" key="11">
    <source>
        <dbReference type="Ensembl" id="ENSHHUP00000082114.1"/>
    </source>
</evidence>
<keyword evidence="5" id="KW-0969">Cilium</keyword>
<dbReference type="GO" id="GO:0060271">
    <property type="term" value="P:cilium assembly"/>
    <property type="evidence" value="ECO:0007669"/>
    <property type="project" value="UniProtKB-ARBA"/>
</dbReference>
<protein>
    <recommendedName>
        <fullName evidence="8">Protein broad-minded</fullName>
    </recommendedName>
    <alternativeName>
        <fullName evidence="9">TBC1 domain family member 32</fullName>
    </alternativeName>
</protein>
<accession>A0A4W5RCR2</accession>
<evidence type="ECO:0000313" key="12">
    <source>
        <dbReference type="Proteomes" id="UP000314982"/>
    </source>
</evidence>